<feature type="domain" description="C2H2-type" evidence="16">
    <location>
        <begin position="451"/>
        <end position="478"/>
    </location>
</feature>
<dbReference type="PROSITE" id="PS50097">
    <property type="entry name" value="BTB"/>
    <property type="match status" value="1"/>
</dbReference>
<gene>
    <name evidence="17" type="ORF">DPX16_20526</name>
</gene>
<dbReference type="Proteomes" id="UP000281406">
    <property type="component" value="Unassembled WGS sequence"/>
</dbReference>
<dbReference type="InterPro" id="IPR011333">
    <property type="entry name" value="SKP1/BTB/POZ_sf"/>
</dbReference>
<dbReference type="PROSITE" id="PS00028">
    <property type="entry name" value="ZINC_FINGER_C2H2_1"/>
    <property type="match status" value="8"/>
</dbReference>
<evidence type="ECO:0000256" key="14">
    <source>
        <dbReference type="SAM" id="MobiDB-lite"/>
    </source>
</evidence>
<dbReference type="GO" id="GO:0045893">
    <property type="term" value="P:positive regulation of DNA-templated transcription"/>
    <property type="evidence" value="ECO:0007669"/>
    <property type="project" value="UniProtKB-ARBA"/>
</dbReference>
<keyword evidence="8" id="KW-0862">Zinc</keyword>
<feature type="domain" description="C2H2-type" evidence="16">
    <location>
        <begin position="419"/>
        <end position="442"/>
    </location>
</feature>
<evidence type="ECO:0000259" key="15">
    <source>
        <dbReference type="PROSITE" id="PS50097"/>
    </source>
</evidence>
<feature type="domain" description="C2H2-type" evidence="16">
    <location>
        <begin position="308"/>
        <end position="335"/>
    </location>
</feature>
<keyword evidence="12" id="KW-0539">Nucleus</keyword>
<accession>A0A3N0YL38</accession>
<dbReference type="InterPro" id="IPR036236">
    <property type="entry name" value="Znf_C2H2_sf"/>
</dbReference>
<evidence type="ECO:0000256" key="2">
    <source>
        <dbReference type="ARBA" id="ARBA00004906"/>
    </source>
</evidence>
<reference evidence="17 18" key="1">
    <citation type="submission" date="2018-10" db="EMBL/GenBank/DDBJ databases">
        <title>Genome assembly for a Yunnan-Guizhou Plateau 3E fish, Anabarilius grahami (Regan), and its evolutionary and genetic applications.</title>
        <authorList>
            <person name="Jiang W."/>
        </authorList>
    </citation>
    <scope>NUCLEOTIDE SEQUENCE [LARGE SCALE GENOMIC DNA]</scope>
    <source>
        <strain evidence="17">AG-KIZ</strain>
        <tissue evidence="17">Muscle</tissue>
    </source>
</reference>
<dbReference type="SMART" id="SM00355">
    <property type="entry name" value="ZnF_C2H2"/>
    <property type="match status" value="10"/>
</dbReference>
<protein>
    <submittedName>
        <fullName evidence="17">Telomere zinc finger-associated protein</fullName>
    </submittedName>
</protein>
<feature type="domain" description="C2H2-type" evidence="16">
    <location>
        <begin position="339"/>
        <end position="366"/>
    </location>
</feature>
<dbReference type="Gene3D" id="3.30.160.60">
    <property type="entry name" value="Classic Zinc Finger"/>
    <property type="match status" value="8"/>
</dbReference>
<feature type="region of interest" description="Disordered" evidence="14">
    <location>
        <begin position="139"/>
        <end position="279"/>
    </location>
</feature>
<feature type="domain" description="C2H2-type" evidence="16">
    <location>
        <begin position="479"/>
        <end position="506"/>
    </location>
</feature>
<organism evidence="17 18">
    <name type="scientific">Anabarilius grahami</name>
    <name type="common">Kanglang fish</name>
    <name type="synonym">Barilius grahami</name>
    <dbReference type="NCBI Taxonomy" id="495550"/>
    <lineage>
        <taxon>Eukaryota</taxon>
        <taxon>Metazoa</taxon>
        <taxon>Chordata</taxon>
        <taxon>Craniata</taxon>
        <taxon>Vertebrata</taxon>
        <taxon>Euteleostomi</taxon>
        <taxon>Actinopterygii</taxon>
        <taxon>Neopterygii</taxon>
        <taxon>Teleostei</taxon>
        <taxon>Ostariophysi</taxon>
        <taxon>Cypriniformes</taxon>
        <taxon>Xenocyprididae</taxon>
        <taxon>Xenocypridinae</taxon>
        <taxon>Xenocypridinae incertae sedis</taxon>
        <taxon>Anabarilius</taxon>
    </lineage>
</organism>
<dbReference type="FunFam" id="3.30.160.60:FF:001732">
    <property type="entry name" value="Zgc:162936"/>
    <property type="match status" value="1"/>
</dbReference>
<dbReference type="Pfam" id="PF00651">
    <property type="entry name" value="BTB"/>
    <property type="match status" value="1"/>
</dbReference>
<dbReference type="FunFam" id="3.30.160.60:FF:000624">
    <property type="entry name" value="zinc finger protein 697"/>
    <property type="match status" value="1"/>
</dbReference>
<proteinExistence type="inferred from homology"/>
<keyword evidence="4" id="KW-0479">Metal-binding</keyword>
<dbReference type="AlphaFoldDB" id="A0A3N0YL38"/>
<dbReference type="GO" id="GO:0005634">
    <property type="term" value="C:nucleus"/>
    <property type="evidence" value="ECO:0007669"/>
    <property type="project" value="UniProtKB-SubCell"/>
</dbReference>
<feature type="domain" description="BTB" evidence="15">
    <location>
        <begin position="28"/>
        <end position="93"/>
    </location>
</feature>
<comment type="similarity">
    <text evidence="3">Belongs to the krueppel C2H2-type zinc-finger protein family.</text>
</comment>
<evidence type="ECO:0000313" key="18">
    <source>
        <dbReference type="Proteomes" id="UP000281406"/>
    </source>
</evidence>
<dbReference type="GO" id="GO:0000981">
    <property type="term" value="F:DNA-binding transcription factor activity, RNA polymerase II-specific"/>
    <property type="evidence" value="ECO:0007669"/>
    <property type="project" value="TreeGrafter"/>
</dbReference>
<dbReference type="SUPFAM" id="SSF54695">
    <property type="entry name" value="POZ domain"/>
    <property type="match status" value="1"/>
</dbReference>
<evidence type="ECO:0000313" key="17">
    <source>
        <dbReference type="EMBL" id="ROL46874.1"/>
    </source>
</evidence>
<keyword evidence="9" id="KW-0805">Transcription regulation</keyword>
<evidence type="ECO:0000256" key="4">
    <source>
        <dbReference type="ARBA" id="ARBA00022723"/>
    </source>
</evidence>
<dbReference type="SUPFAM" id="SSF57667">
    <property type="entry name" value="beta-beta-alpha zinc fingers"/>
    <property type="match status" value="6"/>
</dbReference>
<evidence type="ECO:0000256" key="12">
    <source>
        <dbReference type="ARBA" id="ARBA00023242"/>
    </source>
</evidence>
<dbReference type="GO" id="GO:0043565">
    <property type="term" value="F:sequence-specific DNA binding"/>
    <property type="evidence" value="ECO:0007669"/>
    <property type="project" value="UniProtKB-ARBA"/>
</dbReference>
<feature type="domain" description="C2H2-type" evidence="16">
    <location>
        <begin position="280"/>
        <end position="307"/>
    </location>
</feature>
<evidence type="ECO:0000256" key="10">
    <source>
        <dbReference type="ARBA" id="ARBA00023125"/>
    </source>
</evidence>
<dbReference type="SMART" id="SM00225">
    <property type="entry name" value="BTB"/>
    <property type="match status" value="1"/>
</dbReference>
<dbReference type="PROSITE" id="PS50157">
    <property type="entry name" value="ZINC_FINGER_C2H2_2"/>
    <property type="match status" value="10"/>
</dbReference>
<feature type="domain" description="C2H2-type" evidence="16">
    <location>
        <begin position="536"/>
        <end position="563"/>
    </location>
</feature>
<dbReference type="FunFam" id="3.30.160.60:FF:000657">
    <property type="entry name" value="GDNF inducible zinc finger protein 1"/>
    <property type="match status" value="1"/>
</dbReference>
<comment type="subcellular location">
    <subcellularLocation>
        <location evidence="1">Nucleus</location>
    </subcellularLocation>
</comment>
<dbReference type="InterPro" id="IPR013087">
    <property type="entry name" value="Znf_C2H2_type"/>
</dbReference>
<evidence type="ECO:0000256" key="6">
    <source>
        <dbReference type="ARBA" id="ARBA00022771"/>
    </source>
</evidence>
<evidence type="ECO:0000256" key="8">
    <source>
        <dbReference type="ARBA" id="ARBA00022833"/>
    </source>
</evidence>
<keyword evidence="6 13" id="KW-0863">Zinc-finger</keyword>
<dbReference type="GO" id="GO:0008270">
    <property type="term" value="F:zinc ion binding"/>
    <property type="evidence" value="ECO:0007669"/>
    <property type="project" value="UniProtKB-KW"/>
</dbReference>
<dbReference type="Gene3D" id="3.30.710.10">
    <property type="entry name" value="Potassium Channel Kv1.1, Chain A"/>
    <property type="match status" value="1"/>
</dbReference>
<dbReference type="GO" id="GO:0005694">
    <property type="term" value="C:chromosome"/>
    <property type="evidence" value="ECO:0007669"/>
    <property type="project" value="UniProtKB-ARBA"/>
</dbReference>
<keyword evidence="5" id="KW-0677">Repeat</keyword>
<sequence length="722" mass="80992">MEIPAQGTSHAQRVLSLLNKQRGLGHFCDAMLNTASGQVHLAHRNVLACFSHLFQEPSSNTPCIQIDLPLECPDDGLELLLNFFYTGELQLDDSNLEKIQNAASGLSVPDSLIPCQGLPGVEDWQSPAALSDDDTAKPIITLTPADPQPDQNPKGKTRSWQRTKNKPDACRLGTAVTASDDDPPTSMSTTTTRSGRRVKGPNRLVGESPMSSVTRQGAGRRKPSSLDDKEQETAATEKDHRKHQDTSEAETPRGKRKRQEKSTNKENGEGTSKNVKKGSVQCPTCHKTFLSKYYLKVHNRRHTGEKPFECAKCGKCYYRKENLLEHEARNCLSRIEVVFSCSKCTMTFKKRHELRLHTVTHTGQMPNKCTSCPEQFMQKKDLRIHMIKVHGAPKPHACFLSRTELRLHEAAKHRGEKLFVCEECGHRASSRNGLQMHIKAIHRHVTNERPFVCEFCNHAFTQKANLNMHLRTHTGEKPFQCHLCGKTFRTQASLDKHHRTHTGERPYSCEFCEQRFTEKGPLLRHIASKHQEGRPHFCHICNKTFKAIEQLRVHVRRHKGMRKFECTECGYKFTRQAHLRRHSQIHNRVENYNPRQRRLRNLIVEDENAAASSSPPSQTEAQTEPADIVNLVIQPEAVVVEQVVSASAGGTGGDQATYSVTDGSVNGEQTGFALTGRTDEVEQTPFTVADVMEQTLLVTDAYPIHQSSVVVELPSSGADGKV</sequence>
<evidence type="ECO:0000256" key="5">
    <source>
        <dbReference type="ARBA" id="ARBA00022737"/>
    </source>
</evidence>
<keyword evidence="7" id="KW-0833">Ubl conjugation pathway</keyword>
<evidence type="ECO:0000256" key="9">
    <source>
        <dbReference type="ARBA" id="ARBA00023015"/>
    </source>
</evidence>
<keyword evidence="18" id="KW-1185">Reference proteome</keyword>
<evidence type="ECO:0000256" key="1">
    <source>
        <dbReference type="ARBA" id="ARBA00004123"/>
    </source>
</evidence>
<evidence type="ECO:0000256" key="11">
    <source>
        <dbReference type="ARBA" id="ARBA00023163"/>
    </source>
</evidence>
<dbReference type="PANTHER" id="PTHR24394">
    <property type="entry name" value="ZINC FINGER PROTEIN"/>
    <property type="match status" value="1"/>
</dbReference>
<dbReference type="FunFam" id="3.30.160.60:FF:000446">
    <property type="entry name" value="Zinc finger protein"/>
    <property type="match status" value="1"/>
</dbReference>
<feature type="compositionally biased region" description="Basic residues" evidence="14">
    <location>
        <begin position="155"/>
        <end position="164"/>
    </location>
</feature>
<evidence type="ECO:0000256" key="7">
    <source>
        <dbReference type="ARBA" id="ARBA00022786"/>
    </source>
</evidence>
<evidence type="ECO:0000256" key="13">
    <source>
        <dbReference type="PROSITE-ProRule" id="PRU00042"/>
    </source>
</evidence>
<feature type="compositionally biased region" description="Basic and acidic residues" evidence="14">
    <location>
        <begin position="224"/>
        <end position="253"/>
    </location>
</feature>
<keyword evidence="11" id="KW-0804">Transcription</keyword>
<dbReference type="FunFam" id="3.30.160.60:FF:000809">
    <property type="entry name" value="Zinc finger and BTB domain-containing 48"/>
    <property type="match status" value="1"/>
</dbReference>
<comment type="caution">
    <text evidence="17">The sequence shown here is derived from an EMBL/GenBank/DDBJ whole genome shotgun (WGS) entry which is preliminary data.</text>
</comment>
<dbReference type="EMBL" id="RJVU01036174">
    <property type="protein sequence ID" value="ROL46874.1"/>
    <property type="molecule type" value="Genomic_DNA"/>
</dbReference>
<keyword evidence="10" id="KW-0238">DNA-binding</keyword>
<feature type="domain" description="C2H2-type" evidence="16">
    <location>
        <begin position="367"/>
        <end position="395"/>
    </location>
</feature>
<feature type="domain" description="C2H2-type" evidence="16">
    <location>
        <begin position="564"/>
        <end position="591"/>
    </location>
</feature>
<dbReference type="Pfam" id="PF00096">
    <property type="entry name" value="zf-C2H2"/>
    <property type="match status" value="5"/>
</dbReference>
<dbReference type="FunFam" id="3.30.160.60:FF:001117">
    <property type="entry name" value="Zinc finger and BTB domain containing 48"/>
    <property type="match status" value="1"/>
</dbReference>
<evidence type="ECO:0000259" key="16">
    <source>
        <dbReference type="PROSITE" id="PS50157"/>
    </source>
</evidence>
<dbReference type="OrthoDB" id="3156061at2759"/>
<evidence type="ECO:0000256" key="3">
    <source>
        <dbReference type="ARBA" id="ARBA00006991"/>
    </source>
</evidence>
<feature type="domain" description="C2H2-type" evidence="16">
    <location>
        <begin position="507"/>
        <end position="535"/>
    </location>
</feature>
<dbReference type="InterPro" id="IPR000210">
    <property type="entry name" value="BTB/POZ_dom"/>
</dbReference>
<comment type="pathway">
    <text evidence="2">Protein modification; protein ubiquitination.</text>
</comment>
<name>A0A3N0YL38_ANAGA</name>
<dbReference type="PANTHER" id="PTHR24394:SF48">
    <property type="entry name" value="ZINC FINGER PROTEIN 771"/>
    <property type="match status" value="1"/>
</dbReference>